<keyword evidence="4" id="KW-1185">Reference proteome</keyword>
<dbReference type="EMBL" id="CP080507">
    <property type="protein sequence ID" value="QYM80362.1"/>
    <property type="molecule type" value="Genomic_DNA"/>
</dbReference>
<dbReference type="Gene3D" id="2.40.160.10">
    <property type="entry name" value="Porin"/>
    <property type="match status" value="1"/>
</dbReference>
<accession>A0A8F9XHL1</accession>
<evidence type="ECO:0000256" key="2">
    <source>
        <dbReference type="SAM" id="SignalP"/>
    </source>
</evidence>
<feature type="chain" id="PRO_5034380840" description="Porin" evidence="2">
    <location>
        <begin position="24"/>
        <end position="447"/>
    </location>
</feature>
<gene>
    <name evidence="3" type="ORF">K0B96_07065</name>
</gene>
<reference evidence="3" key="1">
    <citation type="submission" date="2021-08" db="EMBL/GenBank/DDBJ databases">
        <title>Genome of a novel bacterium of the phylum Verrucomicrobia, Oleiharenicola sp. KSB-15.</title>
        <authorList>
            <person name="Chung J.-H."/>
            <person name="Ahn J.-H."/>
            <person name="Yoon Y."/>
            <person name="Kim D.-Y."/>
            <person name="An S.-H."/>
            <person name="Park I."/>
            <person name="Yeon J."/>
        </authorList>
    </citation>
    <scope>NUCLEOTIDE SEQUENCE</scope>
    <source>
        <strain evidence="3">KSB-15</strain>
    </source>
</reference>
<evidence type="ECO:0008006" key="5">
    <source>
        <dbReference type="Google" id="ProtNLM"/>
    </source>
</evidence>
<evidence type="ECO:0000313" key="4">
    <source>
        <dbReference type="Proteomes" id="UP000825051"/>
    </source>
</evidence>
<organism evidence="3 4">
    <name type="scientific">Horticoccus luteus</name>
    <dbReference type="NCBI Taxonomy" id="2862869"/>
    <lineage>
        <taxon>Bacteria</taxon>
        <taxon>Pseudomonadati</taxon>
        <taxon>Verrucomicrobiota</taxon>
        <taxon>Opitutia</taxon>
        <taxon>Opitutales</taxon>
        <taxon>Opitutaceae</taxon>
        <taxon>Horticoccus</taxon>
    </lineage>
</organism>
<dbReference type="Proteomes" id="UP000825051">
    <property type="component" value="Chromosome"/>
</dbReference>
<keyword evidence="2" id="KW-0732">Signal</keyword>
<evidence type="ECO:0000313" key="3">
    <source>
        <dbReference type="EMBL" id="QYM80362.1"/>
    </source>
</evidence>
<keyword evidence="1" id="KW-0175">Coiled coil</keyword>
<proteinExistence type="predicted"/>
<dbReference type="SUPFAM" id="SSF56935">
    <property type="entry name" value="Porins"/>
    <property type="match status" value="1"/>
</dbReference>
<sequence>MALRPIRLFAIVALLISTLRGMAATDDASSLQTQLQVLIAQNERLEKAVHEQQKLIAELSARLNALQTSEVRHDQAIENLQVQTNEAPAPADKQFESESKIHLSGEVGLAFFQTGAGGAFPNAEFRVDEAKIFLEAALAKDTYLFTGLDMVTRETNDEYFHVGELYVDFENVASWLGASAPALTLRAGRFNIPFGEEYQVRGVMDNPLISHSLSDLWGFDEGIEVYGGAGKWTYVFAVQNGGHKSLHDYDSDKALVGRIGYRPAEWLSVSASAMRTGDLSVAGDATSELWFGNGFFRALGPPATTTTFSAELFEGDAAATWRGGHFRAAVGRAHFDDNDGAADNARRISYYYIEGLQNLADRVYGAVRWSEIRAPGGYPLVGWGDFGNYFYRSAGTDRLWRASAGFGYRLASPVLLKFEYTIERGRMINGVKREHEDFLSTELGLKF</sequence>
<evidence type="ECO:0000256" key="1">
    <source>
        <dbReference type="SAM" id="Coils"/>
    </source>
</evidence>
<dbReference type="AlphaFoldDB" id="A0A8F9XHL1"/>
<feature type="signal peptide" evidence="2">
    <location>
        <begin position="1"/>
        <end position="23"/>
    </location>
</feature>
<dbReference type="KEGG" id="ole:K0B96_07065"/>
<protein>
    <recommendedName>
        <fullName evidence="5">Porin</fullName>
    </recommendedName>
</protein>
<dbReference type="RefSeq" id="WP_220165437.1">
    <property type="nucleotide sequence ID" value="NZ_CP080507.1"/>
</dbReference>
<dbReference type="InterPro" id="IPR023614">
    <property type="entry name" value="Porin_dom_sf"/>
</dbReference>
<feature type="coiled-coil region" evidence="1">
    <location>
        <begin position="28"/>
        <end position="69"/>
    </location>
</feature>
<name>A0A8F9XHL1_9BACT</name>